<dbReference type="Pfam" id="PF13289">
    <property type="entry name" value="SIR2_2"/>
    <property type="match status" value="1"/>
</dbReference>
<dbReference type="OrthoDB" id="350018at2"/>
<accession>A0A1T4QPA1</accession>
<dbReference type="SUPFAM" id="SSF52540">
    <property type="entry name" value="P-loop containing nucleoside triphosphate hydrolases"/>
    <property type="match status" value="1"/>
</dbReference>
<dbReference type="Proteomes" id="UP000190395">
    <property type="component" value="Unassembled WGS sequence"/>
</dbReference>
<dbReference type="InterPro" id="IPR027417">
    <property type="entry name" value="P-loop_NTPase"/>
</dbReference>
<dbReference type="EMBL" id="FUXC01000015">
    <property type="protein sequence ID" value="SKA05524.1"/>
    <property type="molecule type" value="Genomic_DNA"/>
</dbReference>
<feature type="region of interest" description="Disordered" evidence="1">
    <location>
        <begin position="344"/>
        <end position="391"/>
    </location>
</feature>
<dbReference type="GeneID" id="303368277"/>
<dbReference type="Gene3D" id="3.40.50.1220">
    <property type="entry name" value="TPP-binding domain"/>
    <property type="match status" value="1"/>
</dbReference>
<dbReference type="InterPro" id="IPR029035">
    <property type="entry name" value="DHS-like_NAD/FAD-binding_dom"/>
</dbReference>
<protein>
    <submittedName>
        <fullName evidence="2">SIR2-like domain-containing protein</fullName>
    </submittedName>
</protein>
<reference evidence="2 3" key="1">
    <citation type="submission" date="2017-02" db="EMBL/GenBank/DDBJ databases">
        <authorList>
            <person name="Peterson S.W."/>
        </authorList>
    </citation>
    <scope>NUCLEOTIDE SEQUENCE [LARGE SCALE GENOMIC DNA]</scope>
    <source>
        <strain evidence="2 3">ATCC BAA-909</strain>
    </source>
</reference>
<dbReference type="RefSeq" id="WP_078931797.1">
    <property type="nucleotide sequence ID" value="NZ_FUXC01000015.1"/>
</dbReference>
<evidence type="ECO:0000313" key="3">
    <source>
        <dbReference type="Proteomes" id="UP000190395"/>
    </source>
</evidence>
<name>A0A1T4QPA1_9SPIR</name>
<organism evidence="2 3">
    <name type="scientific">Treponema berlinense</name>
    <dbReference type="NCBI Taxonomy" id="225004"/>
    <lineage>
        <taxon>Bacteria</taxon>
        <taxon>Pseudomonadati</taxon>
        <taxon>Spirochaetota</taxon>
        <taxon>Spirochaetia</taxon>
        <taxon>Spirochaetales</taxon>
        <taxon>Treponemataceae</taxon>
        <taxon>Treponema</taxon>
    </lineage>
</organism>
<dbReference type="SUPFAM" id="SSF52467">
    <property type="entry name" value="DHS-like NAD/FAD-binding domain"/>
    <property type="match status" value="1"/>
</dbReference>
<gene>
    <name evidence="2" type="ORF">SAMN02745152_02060</name>
</gene>
<proteinExistence type="predicted"/>
<dbReference type="STRING" id="225004.SAMN02745152_02060"/>
<evidence type="ECO:0000256" key="1">
    <source>
        <dbReference type="SAM" id="MobiDB-lite"/>
    </source>
</evidence>
<keyword evidence="3" id="KW-1185">Reference proteome</keyword>
<evidence type="ECO:0000313" key="2">
    <source>
        <dbReference type="EMBL" id="SKA05524.1"/>
    </source>
</evidence>
<feature type="compositionally biased region" description="Polar residues" evidence="1">
    <location>
        <begin position="374"/>
        <end position="383"/>
    </location>
</feature>
<feature type="compositionally biased region" description="Basic and acidic residues" evidence="1">
    <location>
        <begin position="357"/>
        <end position="368"/>
    </location>
</feature>
<sequence>MDNKFTCEDLKTKIKVNDNDYFHIFLGAGASVSSGIKTGEQLVWEFKKEIFCEKNEISPNKYIELSDEQKNEIQIFFDQLDGYPKRGATNEYSFYFYNYLKTPEDRSKYIQKLVKDKTPEIGYLVLGKLIIEGKFKNIWTTNFDELTEHGIRSNKLTQTINVYSSSNAGSTINNNSFPCVTKLHGDFRYDYLKNTKDELRNIEQTLANQFKKKLIDHGLIVIGYSGNDESIKKLFDEGFNNQEFLNKGLFWLCRDSKNVSDNVLKILEKAKAVNEYSSLIEISDFDNFMKSLFIYLGYDLSSINNNYPSLINSNPQEAILNSENTTIQNVPKIKNEIETISQAQENSTTQINGNEKNIGEEKNKEKAKNKTINQAQDSSTNQINSNEKEKNIVEKNNNTNFECYYNSKLKITSKKIEELYLPFYKKKLIDEDNNTATIGIEEFKKVVIKLIQEKQWNDFSNIALRGIAGIGKTLELYSLYNEIIDMNNNGTLKEKCIPIFINLSNYTNTAFNFITNNENYLIFIDGFDEICDALLLKIQKQLMEILSLYSNIRIIISLRNRILIDEFEKKLHIHSFILQRILEKENINSSDLTKVIINDLGSIPISKNIESLRNTSDYKKYLQNLLSLILIEDKRRYDNSLNITYRRKDLSKINLNVTEQYLKQIAFFQVTKNKSFITESELYNLIENKEQFEFILKSSLFEFNEPNHIYFVSEIYLFYYCSLYILNLPFSKIKNIFFTSSGKIKEQRVKAIQYILNFIDYNSKLYTLIIDTIKNETLAYILLTNYNKLSPIERINFYKSIIKEFDNNTKIIYYARFIQTHDLLKNIDSLSESMHKLLPEEFYDEAVKLHCDTIKNFLRNPTIEDITTFENAVILLGVHDKFWNEKQYPLLKEVAVPLIRFFRENEIAKKMKGLLSEDIILSWYEDYDWTINWEEKEWITFVKEITSIDNIEFYNFKDENEFRIKLKLFNHFHSNFYIRKLRVPLAIKILQNKNYSSDEAAFVPNSLDDDFEMPTIHFDNDISYFSYTIKIYEISISDILYILNSIDSNYVHHNTAYQVEELYKDLLKSFKENISKIQDDEIPALYTLFQKYITTNDGIFISDFNTYLKLLNDNHKESLFNLLLSDLINNTNWQNLWMLHNSIVILLDIKNKDKAISLCQQLKGMDRVYKECIADIYIPNLNKHPLYELSKKEYPLLFPQTVKKDEEHKKNLSQFESLKKKMLEKEIDIIANKDNLLCEVNNIIEYLDKTKEYSERDTDRGKLLDLQVDYIGNKLQYAYEEDYKIPKIFSSFALTYLFNFTNDDQSLNRQQAIKNIEEWFADDKYFWRYFFWLYICHYKKEETDEFLNKNPSLIERIKESMQQEVSYFSAENELSLYDVSVRRI</sequence>